<evidence type="ECO:0008006" key="5">
    <source>
        <dbReference type="Google" id="ProtNLM"/>
    </source>
</evidence>
<accession>A0ABU7BCN6</accession>
<feature type="region of interest" description="Disordered" evidence="2">
    <location>
        <begin position="212"/>
        <end position="281"/>
    </location>
</feature>
<keyword evidence="4" id="KW-1185">Reference proteome</keyword>
<dbReference type="PANTHER" id="PTHR21616">
    <property type="entry name" value="CENTROSOME SPINDLE POLE ASSOCIATED PROTEIN"/>
    <property type="match status" value="1"/>
</dbReference>
<evidence type="ECO:0000256" key="1">
    <source>
        <dbReference type="SAM" id="Coils"/>
    </source>
</evidence>
<dbReference type="Proteomes" id="UP001345963">
    <property type="component" value="Unassembled WGS sequence"/>
</dbReference>
<feature type="compositionally biased region" description="Basic and acidic residues" evidence="2">
    <location>
        <begin position="1035"/>
        <end position="1046"/>
    </location>
</feature>
<protein>
    <recommendedName>
        <fullName evidence="5">Centrosome and spindle pole-associated protein 1-like</fullName>
    </recommendedName>
</protein>
<feature type="region of interest" description="Disordered" evidence="2">
    <location>
        <begin position="879"/>
        <end position="902"/>
    </location>
</feature>
<feature type="compositionally biased region" description="Low complexity" evidence="2">
    <location>
        <begin position="1116"/>
        <end position="1128"/>
    </location>
</feature>
<feature type="compositionally biased region" description="Polar residues" evidence="2">
    <location>
        <begin position="1053"/>
        <end position="1068"/>
    </location>
</feature>
<feature type="compositionally biased region" description="Basic and acidic residues" evidence="2">
    <location>
        <begin position="580"/>
        <end position="589"/>
    </location>
</feature>
<keyword evidence="1" id="KW-0175">Coiled coil</keyword>
<proteinExistence type="predicted"/>
<feature type="compositionally biased region" description="Low complexity" evidence="2">
    <location>
        <begin position="361"/>
        <end position="380"/>
    </location>
</feature>
<name>A0ABU7BCN6_9TELE</name>
<feature type="compositionally biased region" description="Polar residues" evidence="2">
    <location>
        <begin position="503"/>
        <end position="518"/>
    </location>
</feature>
<feature type="region of interest" description="Disordered" evidence="2">
    <location>
        <begin position="720"/>
        <end position="863"/>
    </location>
</feature>
<feature type="compositionally biased region" description="Basic and acidic residues" evidence="2">
    <location>
        <begin position="720"/>
        <end position="800"/>
    </location>
</feature>
<feature type="region of interest" description="Disordered" evidence="2">
    <location>
        <begin position="333"/>
        <end position="393"/>
    </location>
</feature>
<organism evidence="3 4">
    <name type="scientific">Ataeniobius toweri</name>
    <dbReference type="NCBI Taxonomy" id="208326"/>
    <lineage>
        <taxon>Eukaryota</taxon>
        <taxon>Metazoa</taxon>
        <taxon>Chordata</taxon>
        <taxon>Craniata</taxon>
        <taxon>Vertebrata</taxon>
        <taxon>Euteleostomi</taxon>
        <taxon>Actinopterygii</taxon>
        <taxon>Neopterygii</taxon>
        <taxon>Teleostei</taxon>
        <taxon>Neoteleostei</taxon>
        <taxon>Acanthomorphata</taxon>
        <taxon>Ovalentaria</taxon>
        <taxon>Atherinomorphae</taxon>
        <taxon>Cyprinodontiformes</taxon>
        <taxon>Goodeidae</taxon>
        <taxon>Ataeniobius</taxon>
    </lineage>
</organism>
<feature type="region of interest" description="Disordered" evidence="2">
    <location>
        <begin position="946"/>
        <end position="965"/>
    </location>
</feature>
<feature type="region of interest" description="Disordered" evidence="2">
    <location>
        <begin position="580"/>
        <end position="601"/>
    </location>
</feature>
<dbReference type="PANTHER" id="PTHR21616:SF2">
    <property type="entry name" value="CENTROSOME AND SPINDLE POLE-ASSOCIATED PROTEIN 1"/>
    <property type="match status" value="1"/>
</dbReference>
<dbReference type="InterPro" id="IPR026708">
    <property type="entry name" value="CSPP1"/>
</dbReference>
<evidence type="ECO:0000313" key="3">
    <source>
        <dbReference type="EMBL" id="MED6247514.1"/>
    </source>
</evidence>
<gene>
    <name evidence="3" type="ORF">ATANTOWER_005362</name>
</gene>
<evidence type="ECO:0000313" key="4">
    <source>
        <dbReference type="Proteomes" id="UP001345963"/>
    </source>
</evidence>
<feature type="region of interest" description="Disordered" evidence="2">
    <location>
        <begin position="502"/>
        <end position="544"/>
    </location>
</feature>
<reference evidence="3 4" key="1">
    <citation type="submission" date="2021-07" db="EMBL/GenBank/DDBJ databases">
        <authorList>
            <person name="Palmer J.M."/>
        </authorList>
    </citation>
    <scope>NUCLEOTIDE SEQUENCE [LARGE SCALE GENOMIC DNA]</scope>
    <source>
        <strain evidence="3 4">AT_MEX2019</strain>
        <tissue evidence="3">Muscle</tissue>
    </source>
</reference>
<comment type="caution">
    <text evidence="3">The sequence shown here is derived from an EMBL/GenBank/DDBJ whole genome shotgun (WGS) entry which is preliminary data.</text>
</comment>
<feature type="coiled-coil region" evidence="1">
    <location>
        <begin position="297"/>
        <end position="328"/>
    </location>
</feature>
<evidence type="ECO:0000256" key="2">
    <source>
        <dbReference type="SAM" id="MobiDB-lite"/>
    </source>
</evidence>
<sequence>MVHVRLKRDTDLEGSANAVNFLSFGPTKCFKWVVDILASCVPLRKMDDELENFIRERKARVAEDKACLEQDPPYMEIRAKPCRAYGSTVKENIPPRIPNQGNDESCSVGLPLGAEYEKKKHRLQHELRMDYRRYMAQKSHLDPVDSGPLITRDNRRSIKQLQPELLTDVSKQRVQRDAATLTWDRGLHRALRLAGEDQDPLLFPHRHSDELGSQLDLDSGEEEERFKDQLGKTGARRGRPIRAEASYQTNLSAGTDGREKGEHGAGTWSHSGRSRELSKNENAPFATGLIIGAADTGEALQRKKERYRQELQEQIAEQHRNKKREKDLELKVAATGANDPEKPPNRIRQFGLSRRDGPVVTEPSASAESGSSSRTTASNERGAVRGREMPPPELPHVAFQSPLLEYSSALSLGEGHLSPSSQHCAPSIPNTIPDIHRNPAFLPQPPSTIREAYRSPYGEPHQYYGTRNLLDPNMAYYCPFPVPYAGFPMSYWNMPPGGAVPSQLGNHSPHNQHSGSSFPQPPLRPNNETAAAGDFPSERPRSTRDRVLSYREALKQQIQEQQERRRQEREEREHFEAQLEADMKNHEPWGRGGGGAPLRDSKGNLIADLNQMHKLNEEAYSNPELWQRRATAAMMPHRAEHPHPTDRITESSSYDTADRLPGFTHVQTPQFARGKVFAIQPSEHQLQEQDKYKAYLKQQIDEKMRKKAEERERIRLEEEKEERRLAEQRAHIQREYEEEQERKKRKEMEQKAKNEELIQLAEQRRKEAERKKKEADEKESAALRRQYEKERQMRVEEVCREPSPPIPTLQRKHGRRQQPTPRPPSVHSQNSTAPLSERSSSGLQSPPVPARRNQLRAAGHHHDVFSELSALRRQLRSEQKRLENELQQGKWEEPDSPVNARDHPAVDVFDMARLRLQAPVRRPNSQNTEPRNLLRIHDSLQLKYTDGESRMGSGEDTKLEEEGVVSRRSRDYRDAYHHFISHRSALQDDYYDLSPPEQNDYLRSVSGASRRSLLLESESAFIDHLGEASPVPPTPEHERVRQLSARERRRLAKQTQRPQERAASNQPVVPQRNHPDPSGTRRNLEEAGCELRSLNRTGQLMALSRREPMDVSDGDSSPPELSPLSLNRESSEETVTTDSWFGAGTSDTLKRLDRPSRRKRLST</sequence>
<dbReference type="EMBL" id="JAHUTI010049333">
    <property type="protein sequence ID" value="MED6247514.1"/>
    <property type="molecule type" value="Genomic_DNA"/>
</dbReference>
<feature type="region of interest" description="Disordered" evidence="2">
    <location>
        <begin position="1025"/>
        <end position="1163"/>
    </location>
</feature>
<feature type="compositionally biased region" description="Polar residues" evidence="2">
    <location>
        <begin position="826"/>
        <end position="844"/>
    </location>
</feature>